<dbReference type="RefSeq" id="WP_013033841.1">
    <property type="nucleotide sequence ID" value="NC_013960.1"/>
</dbReference>
<dbReference type="Proteomes" id="UP000001844">
    <property type="component" value="Chromosome"/>
</dbReference>
<gene>
    <name evidence="2" type="ordered locus">Nhal_2927</name>
</gene>
<feature type="domain" description="DUF83" evidence="1">
    <location>
        <begin position="24"/>
        <end position="179"/>
    </location>
</feature>
<evidence type="ECO:0000313" key="3">
    <source>
        <dbReference type="Proteomes" id="UP000001844"/>
    </source>
</evidence>
<dbReference type="Gene3D" id="3.90.320.10">
    <property type="match status" value="1"/>
</dbReference>
<evidence type="ECO:0000313" key="2">
    <source>
        <dbReference type="EMBL" id="ADE15989.1"/>
    </source>
</evidence>
<name>D5BYK1_NITHN</name>
<dbReference type="InterPro" id="IPR011604">
    <property type="entry name" value="PDDEXK-like_dom_sf"/>
</dbReference>
<dbReference type="InterPro" id="IPR022765">
    <property type="entry name" value="Dna2/Cas4_DUF83"/>
</dbReference>
<keyword evidence="3" id="KW-1185">Reference proteome</keyword>
<dbReference type="PANTHER" id="PTHR37168:SF2">
    <property type="entry name" value="CRISPR-ASSOCIATED EXONUCLEASE CAS4"/>
    <property type="match status" value="1"/>
</dbReference>
<dbReference type="OrthoDB" id="9794720at2"/>
<dbReference type="HOGENOM" id="CLU_1481335_0_0_6"/>
<dbReference type="Pfam" id="PF01930">
    <property type="entry name" value="Cas_Cas4"/>
    <property type="match status" value="1"/>
</dbReference>
<dbReference type="KEGG" id="nhl:Nhal_2927"/>
<reference evidence="3" key="1">
    <citation type="submission" date="2010-04" db="EMBL/GenBank/DDBJ databases">
        <title>Complete genome sequence of Nitrosococcus halophilus Nc4, a salt-adapted, aerobic obligate ammonia-oxidizing sulfur purple bacterium.</title>
        <authorList>
            <consortium name="US DOE Joint Genome Institute"/>
            <person name="Campbell M.A."/>
            <person name="Malfatti S.A."/>
            <person name="Chain P.S.G."/>
            <person name="Heidelberg J.F."/>
            <person name="Ward B.B."/>
            <person name="Klotz M.G."/>
        </authorList>
    </citation>
    <scope>NUCLEOTIDE SEQUENCE [LARGE SCALE GENOMIC DNA]</scope>
    <source>
        <strain evidence="3">Nc4</strain>
    </source>
</reference>
<dbReference type="PANTHER" id="PTHR37168">
    <property type="entry name" value="CRISPR-ASSOCIATED EXONUCLEASE CAS4"/>
    <property type="match status" value="1"/>
</dbReference>
<organism evidence="2 3">
    <name type="scientific">Nitrosococcus halophilus (strain Nc4)</name>
    <dbReference type="NCBI Taxonomy" id="472759"/>
    <lineage>
        <taxon>Bacteria</taxon>
        <taxon>Pseudomonadati</taxon>
        <taxon>Pseudomonadota</taxon>
        <taxon>Gammaproteobacteria</taxon>
        <taxon>Chromatiales</taxon>
        <taxon>Chromatiaceae</taxon>
        <taxon>Nitrosococcus</taxon>
    </lineage>
</organism>
<evidence type="ECO:0000259" key="1">
    <source>
        <dbReference type="Pfam" id="PF01930"/>
    </source>
</evidence>
<sequence>MTTPFHWPQATAFFERVERLNLHGLHFQHVRLCERRAWMHLHGISFAQWNRHVQIGMAQHDTSYARDRSTQGLFGLAPDRIDWKHNIVYESKGTGGAVEAVSDQTAFYALLLSIATGKTWRAVTHVLSTRKRREVVLDEARMQQLWESSERLERLAQQTQVPSAKRIPLCASCSLAAFCGYD</sequence>
<accession>D5BYK1</accession>
<dbReference type="eggNOG" id="COG1468">
    <property type="taxonomic scope" value="Bacteria"/>
</dbReference>
<proteinExistence type="predicted"/>
<dbReference type="STRING" id="472759.Nhal_2927"/>
<protein>
    <recommendedName>
        <fullName evidence="1">DUF83 domain-containing protein</fullName>
    </recommendedName>
</protein>
<dbReference type="EMBL" id="CP001798">
    <property type="protein sequence ID" value="ADE15989.1"/>
    <property type="molecule type" value="Genomic_DNA"/>
</dbReference>
<dbReference type="AlphaFoldDB" id="D5BYK1"/>